<dbReference type="RefSeq" id="WP_348027178.1">
    <property type="nucleotide sequence ID" value="NZ_CP129113.1"/>
</dbReference>
<evidence type="ECO:0000256" key="1">
    <source>
        <dbReference type="ARBA" id="ARBA00010163"/>
    </source>
</evidence>
<evidence type="ECO:0000256" key="3">
    <source>
        <dbReference type="SAM" id="Phobius"/>
    </source>
</evidence>
<feature type="compositionally biased region" description="Low complexity" evidence="2">
    <location>
        <begin position="392"/>
        <end position="402"/>
    </location>
</feature>
<dbReference type="NCBIfam" id="TIGR03926">
    <property type="entry name" value="T7_EssB"/>
    <property type="match status" value="1"/>
</dbReference>
<evidence type="ECO:0000256" key="2">
    <source>
        <dbReference type="SAM" id="MobiDB-lite"/>
    </source>
</evidence>
<feature type="compositionally biased region" description="Basic and acidic residues" evidence="2">
    <location>
        <begin position="408"/>
        <end position="432"/>
    </location>
</feature>
<keyword evidence="3" id="KW-0812">Transmembrane</keyword>
<keyword evidence="3" id="KW-0472">Membrane</keyword>
<dbReference type="Gene3D" id="1.25.40.680">
    <property type="entry name" value="Type VII secretion system EssB, C-terminal-like domain"/>
    <property type="match status" value="1"/>
</dbReference>
<reference evidence="4" key="1">
    <citation type="submission" date="2023-06" db="EMBL/GenBank/DDBJ databases">
        <title>A Treasure from Seagulls: Isolation and Description of Aciduricobacillus qingdaonensis gen. nov., sp. nov., a Rare Obligately Uric Acid-utilizing Member in the Family Bacillaceae.</title>
        <authorList>
            <person name="Liu W."/>
            <person name="Wang B."/>
        </authorList>
    </citation>
    <scope>NUCLEOTIDE SEQUENCE</scope>
    <source>
        <strain evidence="4">44XB</strain>
    </source>
</reference>
<keyword evidence="3" id="KW-1133">Transmembrane helix</keyword>
<evidence type="ECO:0000313" key="4">
    <source>
        <dbReference type="EMBL" id="WLV24298.1"/>
    </source>
</evidence>
<dbReference type="InterPro" id="IPR018778">
    <property type="entry name" value="T7SS_EssB"/>
</dbReference>
<feature type="transmembrane region" description="Helical" evidence="3">
    <location>
        <begin position="217"/>
        <end position="241"/>
    </location>
</feature>
<organism evidence="4 5">
    <name type="scientific">Aciduricibacillus chroicocephali</name>
    <dbReference type="NCBI Taxonomy" id="3054939"/>
    <lineage>
        <taxon>Bacteria</taxon>
        <taxon>Bacillati</taxon>
        <taxon>Bacillota</taxon>
        <taxon>Bacilli</taxon>
        <taxon>Bacillales</taxon>
        <taxon>Bacillaceae</taxon>
        <taxon>Aciduricibacillus</taxon>
    </lineage>
</organism>
<dbReference type="Pfam" id="PF10140">
    <property type="entry name" value="YukC"/>
    <property type="match status" value="1"/>
</dbReference>
<keyword evidence="5" id="KW-1185">Reference proteome</keyword>
<evidence type="ECO:0000313" key="5">
    <source>
        <dbReference type="Proteomes" id="UP001180087"/>
    </source>
</evidence>
<dbReference type="InterPro" id="IPR042565">
    <property type="entry name" value="T7SS_EssB_C"/>
</dbReference>
<sequence length="432" mass="50619">MKEKKIEMDGLQLEFQMDQNEWQTQIRKADTRVKDIRQFGILNETADRFVPVRVTETGDHYSFHFIVQEDWKTWAQVKKRTRAEKLRLLGNISAYFHGLPARITYFLHPDNLLFNENLMPLSVYRGIRDLMPPMEMDEEHLLKQYKCLAIALFAKELTFDQLYNGSLANATETEFERKVNEMNSIGELAAFLKESYREEQDKSDKMMQLVPASRFKLFKWLAFSMIALAVLLAVPLGYFLIVKQPFEQHLLEAHRNNLASDYDGVITSLQKANPEKLPDPAKYILANAYVRTADLKPAEREVILKNISLKSDKDYLLYWIYSGRGDFEKSIDLAKLLDDPRLIIYGLINKIEQDKNNPELKGEERDERVRKAEDELRRYREEYGLEEDSEAAEGQQAESADQNSVKEQQQEEKKQQEQKKSEEKKKAEEKKK</sequence>
<dbReference type="EMBL" id="CP129113">
    <property type="protein sequence ID" value="WLV24298.1"/>
    <property type="molecule type" value="Genomic_DNA"/>
</dbReference>
<accession>A0ABY9KTZ6</accession>
<gene>
    <name evidence="4" type="primary">essB</name>
    <name evidence="4" type="ORF">QR721_11730</name>
</gene>
<dbReference type="Gene3D" id="1.10.510.10">
    <property type="entry name" value="Transferase(Phosphotransferase) domain 1"/>
    <property type="match status" value="1"/>
</dbReference>
<dbReference type="Proteomes" id="UP001180087">
    <property type="component" value="Chromosome"/>
</dbReference>
<feature type="region of interest" description="Disordered" evidence="2">
    <location>
        <begin position="379"/>
        <end position="432"/>
    </location>
</feature>
<protein>
    <submittedName>
        <fullName evidence="4">Type VII secretion protein EssB</fullName>
    </submittedName>
</protein>
<name>A0ABY9KTZ6_9BACI</name>
<comment type="similarity">
    <text evidence="1">Belongs to the EssB family.</text>
</comment>
<proteinExistence type="inferred from homology"/>